<comment type="subcellular location">
    <subcellularLocation>
        <location evidence="1">Membrane</location>
        <topology evidence="1">Multi-pass membrane protein</topology>
    </subcellularLocation>
</comment>
<feature type="transmembrane region" description="Helical" evidence="5">
    <location>
        <begin position="358"/>
        <end position="376"/>
    </location>
</feature>
<keyword evidence="8" id="KW-1185">Reference proteome</keyword>
<dbReference type="PANTHER" id="PTHR37422">
    <property type="entry name" value="TEICHURONIC ACID BIOSYNTHESIS PROTEIN TUAE"/>
    <property type="match status" value="1"/>
</dbReference>
<name>M1ZL96_9FIRM</name>
<dbReference type="PANTHER" id="PTHR37422:SF17">
    <property type="entry name" value="O-ANTIGEN LIGASE"/>
    <property type="match status" value="1"/>
</dbReference>
<feature type="transmembrane region" description="Helical" evidence="5">
    <location>
        <begin position="228"/>
        <end position="245"/>
    </location>
</feature>
<dbReference type="EMBL" id="LT669839">
    <property type="protein sequence ID" value="SHD75581.1"/>
    <property type="molecule type" value="Genomic_DNA"/>
</dbReference>
<dbReference type="AlphaFoldDB" id="M1ZL96"/>
<feature type="transmembrane region" description="Helical" evidence="5">
    <location>
        <begin position="97"/>
        <end position="113"/>
    </location>
</feature>
<dbReference type="InterPro" id="IPR051533">
    <property type="entry name" value="WaaL-like"/>
</dbReference>
<dbReference type="GO" id="GO:0016020">
    <property type="term" value="C:membrane"/>
    <property type="evidence" value="ECO:0007669"/>
    <property type="project" value="UniProtKB-SubCell"/>
</dbReference>
<dbReference type="Pfam" id="PF04932">
    <property type="entry name" value="Wzy_C"/>
    <property type="match status" value="1"/>
</dbReference>
<sequence length="443" mass="50178">MVVESMKKKEVILPIGLGIIFSIIYHGLPLNYFAITLLGLIGIILILYDIRIGIYAGIFIFPFMPDILNLLFMIFMVGVYLYKALFKQLNPLTEQPIDMPIIFYVTVIIISTITSIDPSGSFRDLAIHLTSIGFVFVIVNNINTKKDFNILIVFLVISATLVAIYGFYQYKVGVEIEDKWVDAVNNPDVKTRIYSVFGNPNIFAEYLIMIIPISLSLFWFSKKVHKKAIFLVTSLILILALVLTLSRGGWVGFAFGMFVFVLLIEKRLLLSIIPLGLGAIYFLPSSILNRILSIFNFADSSNAYRIKMWNITLDIIKDNWLVGVGFGHLPFKATFETYIRTMPTYHAHNTYLETMAEMGILGFIIFIIFIFVLFKYSIKKLVKGKDNYIRIMATGVLSGLAAVLAHGAVENVLYIPRIIITFWILVSLILALMRISDKLPEVN</sequence>
<feature type="transmembrane region" description="Helical" evidence="5">
    <location>
        <begin position="35"/>
        <end position="61"/>
    </location>
</feature>
<proteinExistence type="predicted"/>
<evidence type="ECO:0000256" key="2">
    <source>
        <dbReference type="ARBA" id="ARBA00022692"/>
    </source>
</evidence>
<feature type="transmembrane region" description="Helical" evidence="5">
    <location>
        <begin position="125"/>
        <end position="143"/>
    </location>
</feature>
<feature type="transmembrane region" description="Helical" evidence="5">
    <location>
        <begin position="388"/>
        <end position="408"/>
    </location>
</feature>
<feature type="transmembrane region" description="Helical" evidence="5">
    <location>
        <begin position="251"/>
        <end position="270"/>
    </location>
</feature>
<evidence type="ECO:0000256" key="5">
    <source>
        <dbReference type="SAM" id="Phobius"/>
    </source>
</evidence>
<evidence type="ECO:0000256" key="3">
    <source>
        <dbReference type="ARBA" id="ARBA00022989"/>
    </source>
</evidence>
<keyword evidence="3 5" id="KW-1133">Transmembrane helix</keyword>
<organism evidence="7 8">
    <name type="scientific">[Clostridium] ultunense Esp</name>
    <dbReference type="NCBI Taxonomy" id="1288971"/>
    <lineage>
        <taxon>Bacteria</taxon>
        <taxon>Bacillati</taxon>
        <taxon>Bacillota</taxon>
        <taxon>Tissierellia</taxon>
        <taxon>Tissierellales</taxon>
        <taxon>Tepidimicrobiaceae</taxon>
        <taxon>Schnuerera</taxon>
    </lineage>
</organism>
<feature type="transmembrane region" description="Helical" evidence="5">
    <location>
        <begin position="12"/>
        <end position="28"/>
    </location>
</feature>
<dbReference type="InterPro" id="IPR007016">
    <property type="entry name" value="O-antigen_ligase-rel_domated"/>
</dbReference>
<feature type="transmembrane region" description="Helical" evidence="5">
    <location>
        <begin position="150"/>
        <end position="168"/>
    </location>
</feature>
<evidence type="ECO:0000256" key="1">
    <source>
        <dbReference type="ARBA" id="ARBA00004141"/>
    </source>
</evidence>
<evidence type="ECO:0000256" key="4">
    <source>
        <dbReference type="ARBA" id="ARBA00023136"/>
    </source>
</evidence>
<keyword evidence="4 5" id="KW-0472">Membrane</keyword>
<evidence type="ECO:0000313" key="7">
    <source>
        <dbReference type="EMBL" id="SHD75581.1"/>
    </source>
</evidence>
<reference evidence="7 8" key="1">
    <citation type="submission" date="2016-11" db="EMBL/GenBank/DDBJ databases">
        <authorList>
            <person name="Manzoor S."/>
        </authorList>
    </citation>
    <scope>NUCLEOTIDE SEQUENCE [LARGE SCALE GENOMIC DNA]</scope>
    <source>
        <strain evidence="7">Clostridium ultunense strain Esp</strain>
    </source>
</reference>
<dbReference type="HOGENOM" id="CLU_033061_0_0_9"/>
<feature type="transmembrane region" description="Helical" evidence="5">
    <location>
        <begin position="414"/>
        <end position="433"/>
    </location>
</feature>
<evidence type="ECO:0000259" key="6">
    <source>
        <dbReference type="Pfam" id="PF04932"/>
    </source>
</evidence>
<keyword evidence="2 5" id="KW-0812">Transmembrane</keyword>
<evidence type="ECO:0000313" key="8">
    <source>
        <dbReference type="Proteomes" id="UP000245423"/>
    </source>
</evidence>
<gene>
    <name evidence="7" type="ORF">CUESP1_0182</name>
</gene>
<feature type="transmembrane region" description="Helical" evidence="5">
    <location>
        <begin position="67"/>
        <end position="85"/>
    </location>
</feature>
<feature type="transmembrane region" description="Helical" evidence="5">
    <location>
        <begin position="277"/>
        <end position="298"/>
    </location>
</feature>
<feature type="domain" description="O-antigen ligase-related" evidence="6">
    <location>
        <begin position="233"/>
        <end position="367"/>
    </location>
</feature>
<feature type="transmembrane region" description="Helical" evidence="5">
    <location>
        <begin position="202"/>
        <end position="221"/>
    </location>
</feature>
<dbReference type="Proteomes" id="UP000245423">
    <property type="component" value="Chromosome 1"/>
</dbReference>
<protein>
    <submittedName>
        <fullName evidence="7">O-antigen polymerase</fullName>
    </submittedName>
</protein>
<accession>M1ZL96</accession>